<dbReference type="Gene3D" id="2.40.50.1020">
    <property type="entry name" value="LytTr DNA-binding domain"/>
    <property type="match status" value="1"/>
</dbReference>
<feature type="region of interest" description="Disordered" evidence="1">
    <location>
        <begin position="184"/>
        <end position="203"/>
    </location>
</feature>
<keyword evidence="2" id="KW-0812">Transmembrane</keyword>
<reference evidence="4 5" key="1">
    <citation type="submission" date="2023-10" db="EMBL/GenBank/DDBJ databases">
        <title>Sphingomonas sp. HF-S4 16S ribosomal RNA gene Genome sequencing and assembly.</title>
        <authorList>
            <person name="Lee H."/>
        </authorList>
    </citation>
    <scope>NUCLEOTIDE SEQUENCE [LARGE SCALE GENOMIC DNA]</scope>
    <source>
        <strain evidence="4 5">HF-S4</strain>
    </source>
</reference>
<feature type="transmembrane region" description="Helical" evidence="2">
    <location>
        <begin position="162"/>
        <end position="181"/>
    </location>
</feature>
<feature type="transmembrane region" description="Helical" evidence="2">
    <location>
        <begin position="115"/>
        <end position="142"/>
    </location>
</feature>
<keyword evidence="2" id="KW-1133">Transmembrane helix</keyword>
<keyword evidence="4" id="KW-0238">DNA-binding</keyword>
<accession>A0ABU3Y2M0</accession>
<name>A0ABU3Y2M0_9SPHN</name>
<protein>
    <submittedName>
        <fullName evidence="4">LytTR family DNA-binding domain-containing protein</fullName>
    </submittedName>
</protein>
<gene>
    <name evidence="4" type="ORF">RZN05_00030</name>
</gene>
<evidence type="ECO:0000259" key="3">
    <source>
        <dbReference type="PROSITE" id="PS50930"/>
    </source>
</evidence>
<proteinExistence type="predicted"/>
<evidence type="ECO:0000313" key="5">
    <source>
        <dbReference type="Proteomes" id="UP001273531"/>
    </source>
</evidence>
<keyword evidence="5" id="KW-1185">Reference proteome</keyword>
<dbReference type="SMART" id="SM00850">
    <property type="entry name" value="LytTR"/>
    <property type="match status" value="1"/>
</dbReference>
<dbReference type="RefSeq" id="WP_317224575.1">
    <property type="nucleotide sequence ID" value="NZ_JAWJEJ010000001.1"/>
</dbReference>
<evidence type="ECO:0000256" key="1">
    <source>
        <dbReference type="SAM" id="MobiDB-lite"/>
    </source>
</evidence>
<comment type="caution">
    <text evidence="4">The sequence shown here is derived from an EMBL/GenBank/DDBJ whole genome shotgun (WGS) entry which is preliminary data.</text>
</comment>
<dbReference type="Proteomes" id="UP001273531">
    <property type="component" value="Unassembled WGS sequence"/>
</dbReference>
<dbReference type="PANTHER" id="PTHR37299:SF1">
    <property type="entry name" value="STAGE 0 SPORULATION PROTEIN A HOMOLOG"/>
    <property type="match status" value="1"/>
</dbReference>
<keyword evidence="2" id="KW-0472">Membrane</keyword>
<dbReference type="GO" id="GO:0003677">
    <property type="term" value="F:DNA binding"/>
    <property type="evidence" value="ECO:0007669"/>
    <property type="project" value="UniProtKB-KW"/>
</dbReference>
<dbReference type="InterPro" id="IPR046947">
    <property type="entry name" value="LytR-like"/>
</dbReference>
<evidence type="ECO:0000313" key="4">
    <source>
        <dbReference type="EMBL" id="MDV3455352.1"/>
    </source>
</evidence>
<dbReference type="Pfam" id="PF04397">
    <property type="entry name" value="LytTR"/>
    <property type="match status" value="1"/>
</dbReference>
<feature type="domain" description="HTH LytTR-type" evidence="3">
    <location>
        <begin position="216"/>
        <end position="308"/>
    </location>
</feature>
<dbReference type="PANTHER" id="PTHR37299">
    <property type="entry name" value="TRANSCRIPTIONAL REGULATOR-RELATED"/>
    <property type="match status" value="1"/>
</dbReference>
<evidence type="ECO:0000256" key="2">
    <source>
        <dbReference type="SAM" id="Phobius"/>
    </source>
</evidence>
<dbReference type="PROSITE" id="PS50930">
    <property type="entry name" value="HTH_LYTTR"/>
    <property type="match status" value="1"/>
</dbReference>
<feature type="transmembrane region" description="Helical" evidence="2">
    <location>
        <begin position="46"/>
        <end position="66"/>
    </location>
</feature>
<sequence length="308" mass="33422">MSIAKRIGTIGTYWGRTPIRVRPPARYEKTVQPIARGSLWERDIPFGIVAALVLLAFVLGCVVNGAALRLNPFATEHPAETPVAKLMIWLAAFAIISGCRQPLREMLEARRASPLLLAALAFVPVTLVDIGASWFAVAISGYPTCAPGALPLPTLSSFLPRSMFLGAALLGAMTALSRHLASHRAEPPAKSVPSPAETSPRSGEWLDLPEAPLLHLRTKDVVLIRSAGNYSEIVAAGRTYLVRVTLAQLADRFGPLGFVRVHRQALVNGRHVKEIYRQPGGRPVIHLYGDIFVPLGRRYLDAVRALIS</sequence>
<dbReference type="InterPro" id="IPR007492">
    <property type="entry name" value="LytTR_DNA-bd_dom"/>
</dbReference>
<feature type="transmembrane region" description="Helical" evidence="2">
    <location>
        <begin position="86"/>
        <end position="103"/>
    </location>
</feature>
<dbReference type="EMBL" id="JAWJEJ010000001">
    <property type="protein sequence ID" value="MDV3455352.1"/>
    <property type="molecule type" value="Genomic_DNA"/>
</dbReference>
<organism evidence="4 5">
    <name type="scientific">Sphingomonas agrestis</name>
    <dbReference type="NCBI Taxonomy" id="3080540"/>
    <lineage>
        <taxon>Bacteria</taxon>
        <taxon>Pseudomonadati</taxon>
        <taxon>Pseudomonadota</taxon>
        <taxon>Alphaproteobacteria</taxon>
        <taxon>Sphingomonadales</taxon>
        <taxon>Sphingomonadaceae</taxon>
        <taxon>Sphingomonas</taxon>
    </lineage>
</organism>